<proteinExistence type="predicted"/>
<dbReference type="AlphaFoldDB" id="A0A0E9UJV3"/>
<reference evidence="1" key="2">
    <citation type="journal article" date="2015" name="Fish Shellfish Immunol.">
        <title>Early steps in the European eel (Anguilla anguilla)-Vibrio vulnificus interaction in the gills: Role of the RtxA13 toxin.</title>
        <authorList>
            <person name="Callol A."/>
            <person name="Pajuelo D."/>
            <person name="Ebbesson L."/>
            <person name="Teles M."/>
            <person name="MacKenzie S."/>
            <person name="Amaro C."/>
        </authorList>
    </citation>
    <scope>NUCLEOTIDE SEQUENCE</scope>
</reference>
<dbReference type="EMBL" id="GBXM01042510">
    <property type="protein sequence ID" value="JAH66067.1"/>
    <property type="molecule type" value="Transcribed_RNA"/>
</dbReference>
<name>A0A0E9UJV3_ANGAN</name>
<sequence>MKIDPRKLLFMRWEKRVLLCQSTIKAYAIYKNKIYL</sequence>
<accession>A0A0E9UJV3</accession>
<reference evidence="1" key="1">
    <citation type="submission" date="2014-11" db="EMBL/GenBank/DDBJ databases">
        <authorList>
            <person name="Amaro Gonzalez C."/>
        </authorList>
    </citation>
    <scope>NUCLEOTIDE SEQUENCE</scope>
</reference>
<protein>
    <submittedName>
        <fullName evidence="1">Uncharacterized protein</fullName>
    </submittedName>
</protein>
<evidence type="ECO:0000313" key="1">
    <source>
        <dbReference type="EMBL" id="JAH66067.1"/>
    </source>
</evidence>
<organism evidence="1">
    <name type="scientific">Anguilla anguilla</name>
    <name type="common">European freshwater eel</name>
    <name type="synonym">Muraena anguilla</name>
    <dbReference type="NCBI Taxonomy" id="7936"/>
    <lineage>
        <taxon>Eukaryota</taxon>
        <taxon>Metazoa</taxon>
        <taxon>Chordata</taxon>
        <taxon>Craniata</taxon>
        <taxon>Vertebrata</taxon>
        <taxon>Euteleostomi</taxon>
        <taxon>Actinopterygii</taxon>
        <taxon>Neopterygii</taxon>
        <taxon>Teleostei</taxon>
        <taxon>Anguilliformes</taxon>
        <taxon>Anguillidae</taxon>
        <taxon>Anguilla</taxon>
    </lineage>
</organism>